<dbReference type="OrthoDB" id="1097811at2"/>
<proteinExistence type="predicted"/>
<accession>A0A4R1LUY5</accession>
<reference evidence="1 2" key="1">
    <citation type="submission" date="2019-03" db="EMBL/GenBank/DDBJ databases">
        <title>Genomic Encyclopedia of Archaeal and Bacterial Type Strains, Phase II (KMG-II): from individual species to whole genera.</title>
        <authorList>
            <person name="Goeker M."/>
        </authorList>
    </citation>
    <scope>NUCLEOTIDE SEQUENCE [LARGE SCALE GENOMIC DNA]</scope>
    <source>
        <strain evidence="1 2">DSM 22554</strain>
    </source>
</reference>
<keyword evidence="2" id="KW-1185">Reference proteome</keyword>
<dbReference type="InterPro" id="IPR009061">
    <property type="entry name" value="DNA-bd_dom_put_sf"/>
</dbReference>
<dbReference type="RefSeq" id="WP_132223119.1">
    <property type="nucleotide sequence ID" value="NZ_SMGO01000002.1"/>
</dbReference>
<comment type="caution">
    <text evidence="1">The sequence shown here is derived from an EMBL/GenBank/DDBJ whole genome shotgun (WGS) entry which is preliminary data.</text>
</comment>
<gene>
    <name evidence="1" type="ORF">C8N28_1481</name>
</gene>
<evidence type="ECO:0000313" key="1">
    <source>
        <dbReference type="EMBL" id="TCK82895.1"/>
    </source>
</evidence>
<organism evidence="1 2">
    <name type="scientific">Albibacterium bauzanense</name>
    <dbReference type="NCBI Taxonomy" id="653929"/>
    <lineage>
        <taxon>Bacteria</taxon>
        <taxon>Pseudomonadati</taxon>
        <taxon>Bacteroidota</taxon>
        <taxon>Sphingobacteriia</taxon>
        <taxon>Sphingobacteriales</taxon>
        <taxon>Sphingobacteriaceae</taxon>
        <taxon>Albibacterium</taxon>
    </lineage>
</organism>
<evidence type="ECO:0000313" key="2">
    <source>
        <dbReference type="Proteomes" id="UP000294616"/>
    </source>
</evidence>
<protein>
    <submittedName>
        <fullName evidence="1">Helix-turn-helix protein</fullName>
    </submittedName>
</protein>
<dbReference type="SUPFAM" id="SSF46955">
    <property type="entry name" value="Putative DNA-binding domain"/>
    <property type="match status" value="1"/>
</dbReference>
<dbReference type="AlphaFoldDB" id="A0A4R1LUY5"/>
<dbReference type="Proteomes" id="UP000294616">
    <property type="component" value="Unassembled WGS sequence"/>
</dbReference>
<sequence>MAQILTSYSDAEFKEILSEQVKEVFNDVIKNNKSSFQKPESPTAERYKTREETRRYFNVSLTTLYYWEKAGILIPDRIGRRVLYSEKAIQESVQKQKGDLI</sequence>
<dbReference type="EMBL" id="SMGO01000002">
    <property type="protein sequence ID" value="TCK82895.1"/>
    <property type="molecule type" value="Genomic_DNA"/>
</dbReference>
<name>A0A4R1LUY5_9SPHI</name>